<dbReference type="InterPro" id="IPR036291">
    <property type="entry name" value="NAD(P)-bd_dom_sf"/>
</dbReference>
<sequence length="263" mass="27584">MDLGYSKRRVLVVGGSEGIGFAAAALMAGEGADVIIASRAESKLKSAAEAIRAEYGAAVAYVVCDVTKPDGGAILAKTVEETWGALDAVIAAVGGSIRSEFSALDDEAWIENYNFNVLSTVRTVRSLIPLLEKGDNPAIVTLSGAGAKMPYPHQSVSNVHKAGVIALTKTLSLELAASKIRVNCVAPGRTLTSLWTNRADTLAQERGSTREAVIEEFAKEIPLGRFGEPKDIAVMIVWLASPLAKYITGQTVGVDGGITRGLI</sequence>
<dbReference type="PRINTS" id="PR00081">
    <property type="entry name" value="GDHRDH"/>
</dbReference>
<comment type="similarity">
    <text evidence="1">Belongs to the short-chain dehydrogenases/reductases (SDR) family.</text>
</comment>
<dbReference type="SUPFAM" id="SSF51735">
    <property type="entry name" value="NAD(P)-binding Rossmann-fold domains"/>
    <property type="match status" value="1"/>
</dbReference>
<dbReference type="RefSeq" id="WP_222875324.1">
    <property type="nucleotide sequence ID" value="NZ_AP023361.1"/>
</dbReference>
<accession>A0A6S6QYN7</accession>
<dbReference type="Pfam" id="PF13561">
    <property type="entry name" value="adh_short_C2"/>
    <property type="match status" value="1"/>
</dbReference>
<protein>
    <submittedName>
        <fullName evidence="2">Oxidoreductase</fullName>
    </submittedName>
</protein>
<dbReference type="PANTHER" id="PTHR42879">
    <property type="entry name" value="3-OXOACYL-(ACYL-CARRIER-PROTEIN) REDUCTASE"/>
    <property type="match status" value="1"/>
</dbReference>
<dbReference type="AlphaFoldDB" id="A0A6S6QYN7"/>
<evidence type="ECO:0000313" key="3">
    <source>
        <dbReference type="Proteomes" id="UP000515317"/>
    </source>
</evidence>
<dbReference type="Proteomes" id="UP000515317">
    <property type="component" value="Chromosome"/>
</dbReference>
<dbReference type="KEGG" id="tso:IZ6_24330"/>
<proteinExistence type="inferred from homology"/>
<name>A0A6S6QYN7_9HYPH</name>
<evidence type="ECO:0000256" key="1">
    <source>
        <dbReference type="ARBA" id="ARBA00006484"/>
    </source>
</evidence>
<reference evidence="2 3" key="1">
    <citation type="submission" date="2020-08" db="EMBL/GenBank/DDBJ databases">
        <title>Genome sequence of Rhizobiales bacterium strain IZ6.</title>
        <authorList>
            <person name="Nakai R."/>
            <person name="Naganuma T."/>
        </authorList>
    </citation>
    <scope>NUCLEOTIDE SEQUENCE [LARGE SCALE GENOMIC DNA]</scope>
    <source>
        <strain evidence="2 3">IZ6</strain>
    </source>
</reference>
<dbReference type="PANTHER" id="PTHR42879:SF6">
    <property type="entry name" value="NADPH-DEPENDENT REDUCTASE BACG"/>
    <property type="match status" value="1"/>
</dbReference>
<dbReference type="Gene3D" id="3.40.50.720">
    <property type="entry name" value="NAD(P)-binding Rossmann-like Domain"/>
    <property type="match status" value="1"/>
</dbReference>
<dbReference type="InterPro" id="IPR050259">
    <property type="entry name" value="SDR"/>
</dbReference>
<dbReference type="FunFam" id="3.40.50.720:FF:000084">
    <property type="entry name" value="Short-chain dehydrogenase reductase"/>
    <property type="match status" value="1"/>
</dbReference>
<keyword evidence="3" id="KW-1185">Reference proteome</keyword>
<dbReference type="InterPro" id="IPR002347">
    <property type="entry name" value="SDR_fam"/>
</dbReference>
<dbReference type="EMBL" id="AP023361">
    <property type="protein sequence ID" value="BCJ91698.1"/>
    <property type="molecule type" value="Genomic_DNA"/>
</dbReference>
<organism evidence="2 3">
    <name type="scientific">Terrihabitans soli</name>
    <dbReference type="NCBI Taxonomy" id="708113"/>
    <lineage>
        <taxon>Bacteria</taxon>
        <taxon>Pseudomonadati</taxon>
        <taxon>Pseudomonadota</taxon>
        <taxon>Alphaproteobacteria</taxon>
        <taxon>Hyphomicrobiales</taxon>
        <taxon>Terrihabitans</taxon>
    </lineage>
</organism>
<evidence type="ECO:0000313" key="2">
    <source>
        <dbReference type="EMBL" id="BCJ91698.1"/>
    </source>
</evidence>
<gene>
    <name evidence="2" type="ORF">IZ6_24330</name>
</gene>